<proteinExistence type="predicted"/>
<dbReference type="PANTHER" id="PTHR43384">
    <property type="entry name" value="SEPTUM SITE-DETERMINING PROTEIN MIND HOMOLOG, CHLOROPLASTIC-RELATED"/>
    <property type="match status" value="1"/>
</dbReference>
<dbReference type="GO" id="GO:0051782">
    <property type="term" value="P:negative regulation of cell division"/>
    <property type="evidence" value="ECO:0007669"/>
    <property type="project" value="TreeGrafter"/>
</dbReference>
<dbReference type="AlphaFoldDB" id="X1QZF9"/>
<dbReference type="EMBL" id="BARW01010162">
    <property type="protein sequence ID" value="GAI73658.1"/>
    <property type="molecule type" value="Genomic_DNA"/>
</dbReference>
<name>X1QZF9_9ZZZZ</name>
<dbReference type="InterPro" id="IPR027417">
    <property type="entry name" value="P-loop_NTPase"/>
</dbReference>
<sequence length="145" mass="16596">KLIDNLAGNYAYVVMDNEAGMEHLSRRTTQNIDVLIITSDHSVKGIRTIARIRDIVAELKLVVKRELIVINFVLTNIDPLLKEELDRLEITPTTIVPLDEEVQRYDLERKSLFDLPDTSKAVMTVNDLMDRLLKAEEIHSKGDKK</sequence>
<dbReference type="GO" id="GO:0016887">
    <property type="term" value="F:ATP hydrolysis activity"/>
    <property type="evidence" value="ECO:0007669"/>
    <property type="project" value="TreeGrafter"/>
</dbReference>
<dbReference type="PANTHER" id="PTHR43384:SF7">
    <property type="entry name" value="CARBON-MONOXIDE DEHYDROGENASE ACCESSORY PROTEIN"/>
    <property type="match status" value="1"/>
</dbReference>
<protein>
    <recommendedName>
        <fullName evidence="2">CobQ/CobB/MinD/ParA nucleotide binding domain-containing protein</fullName>
    </recommendedName>
</protein>
<evidence type="ECO:0000313" key="1">
    <source>
        <dbReference type="EMBL" id="GAI73658.1"/>
    </source>
</evidence>
<gene>
    <name evidence="1" type="ORF">S12H4_20137</name>
</gene>
<dbReference type="GO" id="GO:0005829">
    <property type="term" value="C:cytosol"/>
    <property type="evidence" value="ECO:0007669"/>
    <property type="project" value="TreeGrafter"/>
</dbReference>
<evidence type="ECO:0008006" key="2">
    <source>
        <dbReference type="Google" id="ProtNLM"/>
    </source>
</evidence>
<feature type="non-terminal residue" evidence="1">
    <location>
        <position position="1"/>
    </location>
</feature>
<dbReference type="Gene3D" id="3.40.50.300">
    <property type="entry name" value="P-loop containing nucleotide triphosphate hydrolases"/>
    <property type="match status" value="1"/>
</dbReference>
<dbReference type="GO" id="GO:0009898">
    <property type="term" value="C:cytoplasmic side of plasma membrane"/>
    <property type="evidence" value="ECO:0007669"/>
    <property type="project" value="TreeGrafter"/>
</dbReference>
<dbReference type="InterPro" id="IPR050625">
    <property type="entry name" value="ParA/MinD_ATPase"/>
</dbReference>
<dbReference type="SUPFAM" id="SSF52540">
    <property type="entry name" value="P-loop containing nucleoside triphosphate hydrolases"/>
    <property type="match status" value="1"/>
</dbReference>
<accession>X1QZF9</accession>
<organism evidence="1">
    <name type="scientific">marine sediment metagenome</name>
    <dbReference type="NCBI Taxonomy" id="412755"/>
    <lineage>
        <taxon>unclassified sequences</taxon>
        <taxon>metagenomes</taxon>
        <taxon>ecological metagenomes</taxon>
    </lineage>
</organism>
<dbReference type="GO" id="GO:0005524">
    <property type="term" value="F:ATP binding"/>
    <property type="evidence" value="ECO:0007669"/>
    <property type="project" value="TreeGrafter"/>
</dbReference>
<reference evidence="1" key="1">
    <citation type="journal article" date="2014" name="Front. Microbiol.">
        <title>High frequency of phylogenetically diverse reductive dehalogenase-homologous genes in deep subseafloor sedimentary metagenomes.</title>
        <authorList>
            <person name="Kawai M."/>
            <person name="Futagami T."/>
            <person name="Toyoda A."/>
            <person name="Takaki Y."/>
            <person name="Nishi S."/>
            <person name="Hori S."/>
            <person name="Arai W."/>
            <person name="Tsubouchi T."/>
            <person name="Morono Y."/>
            <person name="Uchiyama I."/>
            <person name="Ito T."/>
            <person name="Fujiyama A."/>
            <person name="Inagaki F."/>
            <person name="Takami H."/>
        </authorList>
    </citation>
    <scope>NUCLEOTIDE SEQUENCE</scope>
    <source>
        <strain evidence="1">Expedition CK06-06</strain>
    </source>
</reference>
<comment type="caution">
    <text evidence="1">The sequence shown here is derived from an EMBL/GenBank/DDBJ whole genome shotgun (WGS) entry which is preliminary data.</text>
</comment>